<feature type="region of interest" description="Disordered" evidence="2">
    <location>
        <begin position="14"/>
        <end position="98"/>
    </location>
</feature>
<evidence type="ECO:0000313" key="5">
    <source>
        <dbReference type="RefSeq" id="XP_022098231.1"/>
    </source>
</evidence>
<feature type="compositionally biased region" description="Polar residues" evidence="2">
    <location>
        <begin position="414"/>
        <end position="430"/>
    </location>
</feature>
<feature type="region of interest" description="Disordered" evidence="2">
    <location>
        <begin position="188"/>
        <end position="217"/>
    </location>
</feature>
<keyword evidence="1" id="KW-0863">Zinc-finger</keyword>
<evidence type="ECO:0000256" key="2">
    <source>
        <dbReference type="SAM" id="MobiDB-lite"/>
    </source>
</evidence>
<feature type="region of interest" description="Disordered" evidence="2">
    <location>
        <begin position="1055"/>
        <end position="1095"/>
    </location>
</feature>
<dbReference type="KEGG" id="aplc:110983349"/>
<dbReference type="PROSITE" id="PS50103">
    <property type="entry name" value="ZF_C3H1"/>
    <property type="match status" value="1"/>
</dbReference>
<reference evidence="5" key="1">
    <citation type="submission" date="2025-08" db="UniProtKB">
        <authorList>
            <consortium name="RefSeq"/>
        </authorList>
    </citation>
    <scope>IDENTIFICATION</scope>
</reference>
<feature type="zinc finger region" description="C3H1-type" evidence="1">
    <location>
        <begin position="1095"/>
        <end position="1122"/>
    </location>
</feature>
<feature type="compositionally biased region" description="Low complexity" evidence="2">
    <location>
        <begin position="1191"/>
        <end position="1203"/>
    </location>
</feature>
<dbReference type="Proteomes" id="UP000694845">
    <property type="component" value="Unplaced"/>
</dbReference>
<feature type="compositionally biased region" description="Polar residues" evidence="2">
    <location>
        <begin position="790"/>
        <end position="802"/>
    </location>
</feature>
<feature type="compositionally biased region" description="Polar residues" evidence="2">
    <location>
        <begin position="885"/>
        <end position="897"/>
    </location>
</feature>
<gene>
    <name evidence="5" type="primary">LOC110983349</name>
</gene>
<feature type="compositionally biased region" description="Basic and acidic residues" evidence="2">
    <location>
        <begin position="395"/>
        <end position="412"/>
    </location>
</feature>
<feature type="compositionally biased region" description="Basic and acidic residues" evidence="2">
    <location>
        <begin position="77"/>
        <end position="89"/>
    </location>
</feature>
<feature type="region of interest" description="Disordered" evidence="2">
    <location>
        <begin position="395"/>
        <end position="491"/>
    </location>
</feature>
<evidence type="ECO:0000259" key="3">
    <source>
        <dbReference type="PROSITE" id="PS50103"/>
    </source>
</evidence>
<dbReference type="GeneID" id="110983349"/>
<feature type="region of interest" description="Disordered" evidence="2">
    <location>
        <begin position="703"/>
        <end position="747"/>
    </location>
</feature>
<keyword evidence="4" id="KW-1185">Reference proteome</keyword>
<feature type="compositionally biased region" description="Basic and acidic residues" evidence="2">
    <location>
        <begin position="1179"/>
        <end position="1190"/>
    </location>
</feature>
<protein>
    <submittedName>
        <fullName evidence="5">Uncharacterized protein LOC110983349 isoform X1</fullName>
    </submittedName>
</protein>
<feature type="domain" description="C3H1-type" evidence="3">
    <location>
        <begin position="1095"/>
        <end position="1122"/>
    </location>
</feature>
<feature type="compositionally biased region" description="Basic residues" evidence="2">
    <location>
        <begin position="52"/>
        <end position="63"/>
    </location>
</feature>
<feature type="region of interest" description="Disordered" evidence="2">
    <location>
        <begin position="865"/>
        <end position="897"/>
    </location>
</feature>
<name>A0A8B7Z4F5_ACAPL</name>
<dbReference type="GO" id="GO:0008270">
    <property type="term" value="F:zinc ion binding"/>
    <property type="evidence" value="ECO:0007669"/>
    <property type="project" value="UniProtKB-KW"/>
</dbReference>
<feature type="compositionally biased region" description="Low complexity" evidence="2">
    <location>
        <begin position="719"/>
        <end position="730"/>
    </location>
</feature>
<feature type="compositionally biased region" description="Polar residues" evidence="2">
    <location>
        <begin position="989"/>
        <end position="1014"/>
    </location>
</feature>
<evidence type="ECO:0000313" key="4">
    <source>
        <dbReference type="Proteomes" id="UP000694845"/>
    </source>
</evidence>
<feature type="region of interest" description="Disordered" evidence="2">
    <location>
        <begin position="1173"/>
        <end position="1203"/>
    </location>
</feature>
<feature type="compositionally biased region" description="Low complexity" evidence="2">
    <location>
        <begin position="451"/>
        <end position="472"/>
    </location>
</feature>
<keyword evidence="1" id="KW-0479">Metal-binding</keyword>
<evidence type="ECO:0000256" key="1">
    <source>
        <dbReference type="PROSITE-ProRule" id="PRU00723"/>
    </source>
</evidence>
<accession>A0A8B7Z4F5</accession>
<feature type="region of interest" description="Disordered" evidence="2">
    <location>
        <begin position="973"/>
        <end position="1029"/>
    </location>
</feature>
<keyword evidence="1" id="KW-0862">Zinc</keyword>
<feature type="region of interest" description="Disordered" evidence="2">
    <location>
        <begin position="776"/>
        <end position="830"/>
    </location>
</feature>
<organism evidence="4 5">
    <name type="scientific">Acanthaster planci</name>
    <name type="common">Crown-of-thorns starfish</name>
    <dbReference type="NCBI Taxonomy" id="133434"/>
    <lineage>
        <taxon>Eukaryota</taxon>
        <taxon>Metazoa</taxon>
        <taxon>Echinodermata</taxon>
        <taxon>Eleutherozoa</taxon>
        <taxon>Asterozoa</taxon>
        <taxon>Asteroidea</taxon>
        <taxon>Valvatacea</taxon>
        <taxon>Valvatida</taxon>
        <taxon>Acanthasteridae</taxon>
        <taxon>Acanthaster</taxon>
    </lineage>
</organism>
<feature type="compositionally biased region" description="Low complexity" evidence="2">
    <location>
        <begin position="803"/>
        <end position="822"/>
    </location>
</feature>
<dbReference type="RefSeq" id="XP_022098231.1">
    <property type="nucleotide sequence ID" value="XM_022242539.1"/>
</dbReference>
<dbReference type="InterPro" id="IPR000571">
    <property type="entry name" value="Znf_CCCH"/>
</dbReference>
<proteinExistence type="predicted"/>
<sequence>MAEVAQVLYKAVAGDKIKPQKNPSAWAAQERQGTKRNVPELPDLAGDNVQKSRAKRTALKKKSYSPVRGPKTRQRRKQDECEVLVDHRPKSASSSFKKQKQILQIKITSPKQKQNVLAHKLPYSFSKTASTEMVDATPGSDQNIVQDAAVNQEGHQVNADQPIPETIRVPYLGTFPISGLNVNVEDAREDQNPQRANSDLPHPETGRAPGPNAAPKADRNIFQDVMNSQETKGVDAGLPVTKTGKSPYLDITPESDENARDIRVSHQEVKGAGSHEALSKTSRACYLDTTQQSDQNLVQDVGINLEPEETAGDQLLSKTKGVQTLDATPESAQNFTHVKSISQGLEGTNDHQLVPEATRVPFAKILANQPQVLLPKLSFNISIPLDCISLKKACERRGARERPSKTTTKVKEAQLTTSGQKKVAGTQSLQGFKRPSQLVPPVSDTLADELPSAAAHPQSSSSGGLQVSGQDSRSTLPLVNSERQAEPVRNDSVAEYLDCSGEIIEAPEVAHTVEVTSTEFPPPTTNCTCSEVGSGTQEGVVPCNDLYSQELERVPSESESVTCDRKSSQLYVGEDTLFDYELDNQVQIISSEYESMGPGSTDTTSEDCSELCLSSPPMKVVVTALTRPHSTDDVPLVSLTSAYRQSEARPEVALAYSHTLPPMQIFLSRMSESQQLAVPLQELASQLSADLLSPELVRLSDTTDGCSASEEVRSPCCPEEAASSDSSGEAVTPTQQETSETEVHGEADGEAVVNQQHQENAQQQAVESCRELALTGDRTTEHSDVGGTAEESSPGETDSKQITDTTVPTVTSPVSHSVPCSVAGPTQPPPVLSSSPVLSALLATMAETSLCVTAPRDVPPVALVRGRNSPENRCENPNVPEGQKTVDSSEMSQNGVSNVCPSPAVLLTAPHLSSDEVSHTTPSHFSDDLSLSLPLPPLGADFGDFPEEDCISLVCDTESFLSDFGDELMESDRKMGETDKRRKPGSPFQRGNQPQGTSGTNNQLGKDGQPQSVLGTPRKHPPLQTVDWSEVAQYQPVSRSLAGGDCPTNDLRTRLIRRDNQSAPVPTAPGRSWTAPAHLQGSADSRPHPPLRNQAIPKGYCYDFVRNGRCLRRACPYIHDRPRPQSGTPQPQCPPSVRKVIIDPQRTPATEQHEDTQNILALVNECSMALNAHQRGGRHSHDQGSEERAEASSLESAGSLESDGSASPAAIFEAAYSFQQCTSWREARDTLLDLCRRRPEVAGCQPVVAELMAKLQGPGAGASPNDGPEVLGEKFGNFVAVFRRYLAENVSDPATNTLKQTLSCLGVSCALLCCNGQRWGQARRILDCLYHHRFPCQGELTQNVLLIQQLLAKHQQPNLQDGYAAPCVKRV</sequence>
<feature type="compositionally biased region" description="Polar residues" evidence="2">
    <location>
        <begin position="473"/>
        <end position="482"/>
    </location>
</feature>
<dbReference type="OrthoDB" id="10603232at2759"/>